<gene>
    <name evidence="1" type="ORF">AABB81_00060</name>
</gene>
<proteinExistence type="predicted"/>
<accession>A0ABU9KVN8</accession>
<organism evidence="1 2">
    <name type="scientific">Lutimonas vermicola</name>
    <dbReference type="NCBI Taxonomy" id="414288"/>
    <lineage>
        <taxon>Bacteria</taxon>
        <taxon>Pseudomonadati</taxon>
        <taxon>Bacteroidota</taxon>
        <taxon>Flavobacteriia</taxon>
        <taxon>Flavobacteriales</taxon>
        <taxon>Flavobacteriaceae</taxon>
        <taxon>Lutimonas</taxon>
    </lineage>
</organism>
<comment type="caution">
    <text evidence="1">The sequence shown here is derived from an EMBL/GenBank/DDBJ whole genome shotgun (WGS) entry which is preliminary data.</text>
</comment>
<keyword evidence="2" id="KW-1185">Reference proteome</keyword>
<reference evidence="1 2" key="1">
    <citation type="submission" date="2024-04" db="EMBL/GenBank/DDBJ databases">
        <title>whole genome sequencing of Lutimonas vermicola strain IMCC1616.</title>
        <authorList>
            <person name="Bae S.S."/>
        </authorList>
    </citation>
    <scope>NUCLEOTIDE SEQUENCE [LARGE SCALE GENOMIC DNA]</scope>
    <source>
        <strain evidence="1 2">IMCC1616</strain>
    </source>
</reference>
<sequence length="177" mass="20238">MKNLIGLLFLSMILVQCGQDKDTLILKNQLGKIKKNTSIEELDKIFKNDSVEKYPSNAEIIREYRVFGINGKPDLIFFPIVKNDSIKGLDHVKIYSSRYMTEKGISTTSAFKDIADNYSIDKIEPSFSAAILFIDEINATISLNKEDLGLDEFNMNDIRQDQIPDEAGIRYISLWFE</sequence>
<evidence type="ECO:0000313" key="1">
    <source>
        <dbReference type="EMBL" id="MEL4454268.1"/>
    </source>
</evidence>
<dbReference type="RefSeq" id="WP_342157769.1">
    <property type="nucleotide sequence ID" value="NZ_JBCDNA010000001.1"/>
</dbReference>
<dbReference type="EMBL" id="JBCDNA010000001">
    <property type="protein sequence ID" value="MEL4454268.1"/>
    <property type="molecule type" value="Genomic_DNA"/>
</dbReference>
<protein>
    <recommendedName>
        <fullName evidence="3">Lipoprotein</fullName>
    </recommendedName>
</protein>
<evidence type="ECO:0000313" key="2">
    <source>
        <dbReference type="Proteomes" id="UP001474120"/>
    </source>
</evidence>
<dbReference type="Proteomes" id="UP001474120">
    <property type="component" value="Unassembled WGS sequence"/>
</dbReference>
<evidence type="ECO:0008006" key="3">
    <source>
        <dbReference type="Google" id="ProtNLM"/>
    </source>
</evidence>
<name>A0ABU9KVN8_9FLAO</name>